<gene>
    <name evidence="1" type="ORF">GCM10009827_007560</name>
</gene>
<evidence type="ECO:0000313" key="1">
    <source>
        <dbReference type="EMBL" id="GAA1500775.1"/>
    </source>
</evidence>
<dbReference type="Proteomes" id="UP001501470">
    <property type="component" value="Unassembled WGS sequence"/>
</dbReference>
<reference evidence="1 2" key="1">
    <citation type="journal article" date="2019" name="Int. J. Syst. Evol. Microbiol.">
        <title>The Global Catalogue of Microorganisms (GCM) 10K type strain sequencing project: providing services to taxonomists for standard genome sequencing and annotation.</title>
        <authorList>
            <consortium name="The Broad Institute Genomics Platform"/>
            <consortium name="The Broad Institute Genome Sequencing Center for Infectious Disease"/>
            <person name="Wu L."/>
            <person name="Ma J."/>
        </authorList>
    </citation>
    <scope>NUCLEOTIDE SEQUENCE [LARGE SCALE GENOMIC DNA]</scope>
    <source>
        <strain evidence="1 2">JCM 15933</strain>
    </source>
</reference>
<protein>
    <submittedName>
        <fullName evidence="1">Uncharacterized protein</fullName>
    </submittedName>
</protein>
<evidence type="ECO:0000313" key="2">
    <source>
        <dbReference type="Proteomes" id="UP001501470"/>
    </source>
</evidence>
<accession>A0ABN1ZLF0</accession>
<proteinExistence type="predicted"/>
<dbReference type="RefSeq" id="WP_344499488.1">
    <property type="nucleotide sequence ID" value="NZ_BAAAQD010000001.1"/>
</dbReference>
<dbReference type="EMBL" id="BAAAQD010000001">
    <property type="protein sequence ID" value="GAA1500775.1"/>
    <property type="molecule type" value="Genomic_DNA"/>
</dbReference>
<organism evidence="1 2">
    <name type="scientific">Dactylosporangium maewongense</name>
    <dbReference type="NCBI Taxonomy" id="634393"/>
    <lineage>
        <taxon>Bacteria</taxon>
        <taxon>Bacillati</taxon>
        <taxon>Actinomycetota</taxon>
        <taxon>Actinomycetes</taxon>
        <taxon>Micromonosporales</taxon>
        <taxon>Micromonosporaceae</taxon>
        <taxon>Dactylosporangium</taxon>
    </lineage>
</organism>
<sequence length="186" mass="21492">MLRGWLNARAVKRFERVQDEARMARRQLYDAGRFAAYAEALKDLEPGYHEPRVIGAGEQVAHTRIERCCALVRAGRPAEAEAEAAQFVADGWSDWLQVRLRHCMQYAHRDEPSPFMSLHTERTGWIRLYDDWLPPGQVEHPTTELLRTGIRQGWLLAAEHDQLAAWVDGVGDRQLADVVRHIERWD</sequence>
<name>A0ABN1ZLF0_9ACTN</name>
<keyword evidence="2" id="KW-1185">Reference proteome</keyword>
<comment type="caution">
    <text evidence="1">The sequence shown here is derived from an EMBL/GenBank/DDBJ whole genome shotgun (WGS) entry which is preliminary data.</text>
</comment>